<keyword evidence="1" id="KW-0175">Coiled coil</keyword>
<accession>A0A8T1IUK3</accession>
<evidence type="ECO:0000256" key="2">
    <source>
        <dbReference type="SAM" id="MobiDB-lite"/>
    </source>
</evidence>
<feature type="region of interest" description="Disordered" evidence="2">
    <location>
        <begin position="54"/>
        <end position="79"/>
    </location>
</feature>
<feature type="coiled-coil region" evidence="1">
    <location>
        <begin position="214"/>
        <end position="248"/>
    </location>
</feature>
<sequence>MDTSPNFIEKMECVILASRNDASKAMLNAVMKQDVWFRRRGDVHFDKHWDVEDVPESSASPQMLGKRKPPQSKPPTKRYRVDKAPANEFMDDTSLSEEEVLLDSDTELQSIEILESEDEDIEGDDNESVAMEYTINEESEEEEGTTENAEKVTNLCPLKPQDPGQLEAIKTVSKYLVEAKQLEICGVRRDLKEKKVNWSMAAHYDDETCWVGDLASHESEITLLGKELQKKKNDLNVLECKRAALCARMDIIRLDLCSMKSEQMDGAAARGRVSLLQWLRSNRSEGCSPAAFVGAVFNVHINTLKIQRSAIPLKNSPLVLGTICVECCIIYSILIKVRPEYCRRSGRC</sequence>
<evidence type="ECO:0000313" key="3">
    <source>
        <dbReference type="EMBL" id="KAG3227756.1"/>
    </source>
</evidence>
<comment type="caution">
    <text evidence="3">The sequence shown here is derived from an EMBL/GenBank/DDBJ whole genome shotgun (WGS) entry which is preliminary data.</text>
</comment>
<evidence type="ECO:0000313" key="4">
    <source>
        <dbReference type="Proteomes" id="UP000760860"/>
    </source>
</evidence>
<reference evidence="3" key="1">
    <citation type="submission" date="2018-05" db="EMBL/GenBank/DDBJ databases">
        <title>Effector identification in a new, highly contiguous assembly of the strawberry crown rot pathogen Phytophthora cactorum.</title>
        <authorList>
            <person name="Armitage A.D."/>
            <person name="Nellist C.F."/>
            <person name="Bates H."/>
            <person name="Vickerstaff R.J."/>
            <person name="Harrison R.J."/>
        </authorList>
    </citation>
    <scope>NUCLEOTIDE SEQUENCE</scope>
    <source>
        <strain evidence="3">P421</strain>
    </source>
</reference>
<organism evidence="3 4">
    <name type="scientific">Phytophthora cactorum</name>
    <dbReference type="NCBI Taxonomy" id="29920"/>
    <lineage>
        <taxon>Eukaryota</taxon>
        <taxon>Sar</taxon>
        <taxon>Stramenopiles</taxon>
        <taxon>Oomycota</taxon>
        <taxon>Peronosporomycetes</taxon>
        <taxon>Peronosporales</taxon>
        <taxon>Peronosporaceae</taxon>
        <taxon>Phytophthora</taxon>
    </lineage>
</organism>
<feature type="compositionally biased region" description="Basic residues" evidence="2">
    <location>
        <begin position="65"/>
        <end position="78"/>
    </location>
</feature>
<dbReference type="AlphaFoldDB" id="A0A8T1IUK3"/>
<protein>
    <submittedName>
        <fullName evidence="3">Uncharacterized protein</fullName>
    </submittedName>
</protein>
<dbReference type="Proteomes" id="UP000760860">
    <property type="component" value="Unassembled WGS sequence"/>
</dbReference>
<proteinExistence type="predicted"/>
<dbReference type="VEuPathDB" id="FungiDB:PC110_g312"/>
<dbReference type="EMBL" id="RCMV01000028">
    <property type="protein sequence ID" value="KAG3227756.1"/>
    <property type="molecule type" value="Genomic_DNA"/>
</dbReference>
<name>A0A8T1IUK3_9STRA</name>
<evidence type="ECO:0000256" key="1">
    <source>
        <dbReference type="SAM" id="Coils"/>
    </source>
</evidence>
<gene>
    <name evidence="3" type="ORF">PC129_g1707</name>
</gene>